<dbReference type="AlphaFoldDB" id="A0A1I6EXY8"/>
<keyword evidence="1" id="KW-0812">Transmembrane</keyword>
<dbReference type="STRING" id="84724.SAMN04488564_106249"/>
<name>A0A1I6EXY8_9PSEU</name>
<evidence type="ECO:0000313" key="2">
    <source>
        <dbReference type="EMBL" id="SFR22576.1"/>
    </source>
</evidence>
<protein>
    <submittedName>
        <fullName evidence="2">Uncharacterized protein</fullName>
    </submittedName>
</protein>
<keyword evidence="3" id="KW-1185">Reference proteome</keyword>
<proteinExistence type="predicted"/>
<dbReference type="Proteomes" id="UP000198583">
    <property type="component" value="Unassembled WGS sequence"/>
</dbReference>
<dbReference type="RefSeq" id="WP_093598672.1">
    <property type="nucleotide sequence ID" value="NZ_FOYL01000006.1"/>
</dbReference>
<feature type="transmembrane region" description="Helical" evidence="1">
    <location>
        <begin position="79"/>
        <end position="98"/>
    </location>
</feature>
<reference evidence="3" key="1">
    <citation type="submission" date="2016-10" db="EMBL/GenBank/DDBJ databases">
        <authorList>
            <person name="Varghese N."/>
            <person name="Submissions S."/>
        </authorList>
    </citation>
    <scope>NUCLEOTIDE SEQUENCE [LARGE SCALE GENOMIC DNA]</scope>
    <source>
        <strain evidence="3">DSM 44232</strain>
    </source>
</reference>
<organism evidence="2 3">
    <name type="scientific">Lentzea waywayandensis</name>
    <dbReference type="NCBI Taxonomy" id="84724"/>
    <lineage>
        <taxon>Bacteria</taxon>
        <taxon>Bacillati</taxon>
        <taxon>Actinomycetota</taxon>
        <taxon>Actinomycetes</taxon>
        <taxon>Pseudonocardiales</taxon>
        <taxon>Pseudonocardiaceae</taxon>
        <taxon>Lentzea</taxon>
    </lineage>
</organism>
<sequence>MRVALLLVRFAAAVVGDERYREQWEADVVGARELGMSPFGVAFGAVRAAVAIPSKGAVVAGIGPLGIALKHAGTSRGRVVVIAVVSALLLLGGVVMLFA</sequence>
<keyword evidence="1" id="KW-0472">Membrane</keyword>
<accession>A0A1I6EXY8</accession>
<dbReference type="EMBL" id="FOYL01000006">
    <property type="protein sequence ID" value="SFR22576.1"/>
    <property type="molecule type" value="Genomic_DNA"/>
</dbReference>
<keyword evidence="1" id="KW-1133">Transmembrane helix</keyword>
<gene>
    <name evidence="2" type="ORF">SAMN04488564_106249</name>
</gene>
<evidence type="ECO:0000313" key="3">
    <source>
        <dbReference type="Proteomes" id="UP000198583"/>
    </source>
</evidence>
<evidence type="ECO:0000256" key="1">
    <source>
        <dbReference type="SAM" id="Phobius"/>
    </source>
</evidence>